<accession>A0A9W6IUP5</accession>
<dbReference type="GO" id="GO:0070069">
    <property type="term" value="C:cytochrome complex"/>
    <property type="evidence" value="ECO:0007669"/>
    <property type="project" value="TreeGrafter"/>
</dbReference>
<dbReference type="InterPro" id="IPR003317">
    <property type="entry name" value="Cyt-d_oxidase_su2"/>
</dbReference>
<comment type="caution">
    <text evidence="8">The sequence shown here is derived from an EMBL/GenBank/DDBJ whole genome shotgun (WGS) entry which is preliminary data.</text>
</comment>
<feature type="transmembrane region" description="Helical" evidence="7">
    <location>
        <begin position="6"/>
        <end position="34"/>
    </location>
</feature>
<evidence type="ECO:0000256" key="2">
    <source>
        <dbReference type="ARBA" id="ARBA00007543"/>
    </source>
</evidence>
<dbReference type="EMBL" id="BSFF01000003">
    <property type="protein sequence ID" value="GLK56543.1"/>
    <property type="molecule type" value="Genomic_DNA"/>
</dbReference>
<feature type="transmembrane region" description="Helical" evidence="7">
    <location>
        <begin position="233"/>
        <end position="252"/>
    </location>
</feature>
<keyword evidence="9" id="KW-0560">Oxidoreductase</keyword>
<keyword evidence="10" id="KW-1185">Reference proteome</keyword>
<organism evidence="8 11">
    <name type="scientific">Methylopila capsulata</name>
    <dbReference type="NCBI Taxonomy" id="61654"/>
    <lineage>
        <taxon>Bacteria</taxon>
        <taxon>Pseudomonadati</taxon>
        <taxon>Pseudomonadota</taxon>
        <taxon>Alphaproteobacteria</taxon>
        <taxon>Hyphomicrobiales</taxon>
        <taxon>Methylopilaceae</taxon>
        <taxon>Methylopila</taxon>
    </lineage>
</organism>
<evidence type="ECO:0000313" key="11">
    <source>
        <dbReference type="Proteomes" id="UP001143400"/>
    </source>
</evidence>
<dbReference type="GO" id="GO:0019646">
    <property type="term" value="P:aerobic electron transport chain"/>
    <property type="evidence" value="ECO:0007669"/>
    <property type="project" value="TreeGrafter"/>
</dbReference>
<evidence type="ECO:0000256" key="5">
    <source>
        <dbReference type="ARBA" id="ARBA00022989"/>
    </source>
</evidence>
<dbReference type="PANTHER" id="PTHR43141:SF4">
    <property type="entry name" value="CYTOCHROME BD2 SUBUNIT II"/>
    <property type="match status" value="1"/>
</dbReference>
<proteinExistence type="inferred from homology"/>
<dbReference type="EMBL" id="JAFBCY010000003">
    <property type="protein sequence ID" value="MBM7852334.1"/>
    <property type="molecule type" value="Genomic_DNA"/>
</dbReference>
<protein>
    <submittedName>
        <fullName evidence="9">Cytochrome d ubiquinol oxidase subunit II</fullName>
        <ecNumber evidence="9">1.10.3.-</ecNumber>
    </submittedName>
    <submittedName>
        <fullName evidence="8">Ubiquinol oxidase subunit II, cyanide insensitive</fullName>
    </submittedName>
</protein>
<feature type="transmembrane region" description="Helical" evidence="7">
    <location>
        <begin position="304"/>
        <end position="328"/>
    </location>
</feature>
<comment type="similarity">
    <text evidence="2">Belongs to the cytochrome ubiquinol oxidase subunit 2 family.</text>
</comment>
<dbReference type="PANTHER" id="PTHR43141">
    <property type="entry name" value="CYTOCHROME BD2 SUBUNIT II"/>
    <property type="match status" value="1"/>
</dbReference>
<evidence type="ECO:0000256" key="6">
    <source>
        <dbReference type="ARBA" id="ARBA00023136"/>
    </source>
</evidence>
<evidence type="ECO:0000256" key="4">
    <source>
        <dbReference type="ARBA" id="ARBA00022692"/>
    </source>
</evidence>
<dbReference type="GO" id="GO:0016682">
    <property type="term" value="F:oxidoreductase activity, acting on diphenols and related substances as donors, oxygen as acceptor"/>
    <property type="evidence" value="ECO:0007669"/>
    <property type="project" value="TreeGrafter"/>
</dbReference>
<feature type="transmembrane region" description="Helical" evidence="7">
    <location>
        <begin position="54"/>
        <end position="72"/>
    </location>
</feature>
<evidence type="ECO:0000256" key="7">
    <source>
        <dbReference type="SAM" id="Phobius"/>
    </source>
</evidence>
<dbReference type="RefSeq" id="WP_204950738.1">
    <property type="nucleotide sequence ID" value="NZ_BSFF01000003.1"/>
</dbReference>
<evidence type="ECO:0000256" key="3">
    <source>
        <dbReference type="ARBA" id="ARBA00022475"/>
    </source>
</evidence>
<gene>
    <name evidence="8" type="ORF">GCM10008170_25620</name>
    <name evidence="9" type="ORF">JOD31_002576</name>
</gene>
<sequence>MEWYLPLAWGLIIGGAVAMYVVLDGFDLGIGILFPFTKTERERDQMMNTVAPFWDGNETWLVLGGGGLWVAFPKAYAVIMPALYLPVIVMLLALIFRGVSFEFRWVAKPNKGVWNVAFAGGSIVAAFCQGLILGGLLQGIDVRPTATNGLQFAGGPLDWLTPFSLVCGVGVVLGYALLGATWLNMKTDGEVARRSRAQAPGLLLAMLAAMALVSLWTPLAIDRIWDRWFSFPNILYLWPAPVLTALVAFGVWRGLAAGREIPPFLGSIALFLLGFVGLAISTWPYLVPPTITFWDAAAAPASQIFLGAGTIVLFPIIVGYTVFVYWLFRGKVREGEGYH</sequence>
<dbReference type="Proteomes" id="UP000758856">
    <property type="component" value="Unassembled WGS sequence"/>
</dbReference>
<name>A0A9W6IUP5_9HYPH</name>
<dbReference type="Proteomes" id="UP001143400">
    <property type="component" value="Unassembled WGS sequence"/>
</dbReference>
<comment type="subcellular location">
    <subcellularLocation>
        <location evidence="1">Cell membrane</location>
        <topology evidence="1">Multi-pass membrane protein</topology>
    </subcellularLocation>
</comment>
<dbReference type="GO" id="GO:0005886">
    <property type="term" value="C:plasma membrane"/>
    <property type="evidence" value="ECO:0007669"/>
    <property type="project" value="UniProtKB-SubCell"/>
</dbReference>
<feature type="transmembrane region" description="Helical" evidence="7">
    <location>
        <begin position="116"/>
        <end position="140"/>
    </location>
</feature>
<dbReference type="NCBIfam" id="TIGR00203">
    <property type="entry name" value="cydB"/>
    <property type="match status" value="1"/>
</dbReference>
<feature type="transmembrane region" description="Helical" evidence="7">
    <location>
        <begin position="201"/>
        <end position="221"/>
    </location>
</feature>
<feature type="transmembrane region" description="Helical" evidence="7">
    <location>
        <begin position="78"/>
        <end position="96"/>
    </location>
</feature>
<evidence type="ECO:0000313" key="9">
    <source>
        <dbReference type="EMBL" id="MBM7852334.1"/>
    </source>
</evidence>
<reference evidence="9 10" key="2">
    <citation type="submission" date="2021-01" db="EMBL/GenBank/DDBJ databases">
        <title>Genomic Encyclopedia of Type Strains, Phase IV (KMG-IV): sequencing the most valuable type-strain genomes for metagenomic binning, comparative biology and taxonomic classification.</title>
        <authorList>
            <person name="Goeker M."/>
        </authorList>
    </citation>
    <scope>NUCLEOTIDE SEQUENCE [LARGE SCALE GENOMIC DNA]</scope>
    <source>
        <strain evidence="9 10">DSM 6130</strain>
    </source>
</reference>
<evidence type="ECO:0000256" key="1">
    <source>
        <dbReference type="ARBA" id="ARBA00004651"/>
    </source>
</evidence>
<feature type="transmembrane region" description="Helical" evidence="7">
    <location>
        <begin position="160"/>
        <end position="180"/>
    </location>
</feature>
<evidence type="ECO:0000313" key="10">
    <source>
        <dbReference type="Proteomes" id="UP000758856"/>
    </source>
</evidence>
<dbReference type="Pfam" id="PF02322">
    <property type="entry name" value="Cyt_bd_oxida_II"/>
    <property type="match status" value="1"/>
</dbReference>
<keyword evidence="4 7" id="KW-0812">Transmembrane</keyword>
<keyword evidence="6 7" id="KW-0472">Membrane</keyword>
<dbReference type="GO" id="GO:0009055">
    <property type="term" value="F:electron transfer activity"/>
    <property type="evidence" value="ECO:0007669"/>
    <property type="project" value="TreeGrafter"/>
</dbReference>
<reference evidence="8" key="1">
    <citation type="journal article" date="2014" name="Int. J. Syst. Evol. Microbiol.">
        <title>Complete genome sequence of Corynebacterium casei LMG S-19264T (=DSM 44701T), isolated from a smear-ripened cheese.</title>
        <authorList>
            <consortium name="US DOE Joint Genome Institute (JGI-PGF)"/>
            <person name="Walter F."/>
            <person name="Albersmeier A."/>
            <person name="Kalinowski J."/>
            <person name="Ruckert C."/>
        </authorList>
    </citation>
    <scope>NUCLEOTIDE SEQUENCE</scope>
    <source>
        <strain evidence="8">VKM B-1606</strain>
    </source>
</reference>
<keyword evidence="3" id="KW-1003">Cell membrane</keyword>
<reference evidence="8" key="3">
    <citation type="submission" date="2023-01" db="EMBL/GenBank/DDBJ databases">
        <authorList>
            <person name="Sun Q."/>
            <person name="Evtushenko L."/>
        </authorList>
    </citation>
    <scope>NUCLEOTIDE SEQUENCE</scope>
    <source>
        <strain evidence="8">VKM B-1606</strain>
    </source>
</reference>
<dbReference type="EC" id="1.10.3.-" evidence="9"/>
<feature type="transmembrane region" description="Helical" evidence="7">
    <location>
        <begin position="264"/>
        <end position="284"/>
    </location>
</feature>
<keyword evidence="5 7" id="KW-1133">Transmembrane helix</keyword>
<evidence type="ECO:0000313" key="8">
    <source>
        <dbReference type="EMBL" id="GLK56543.1"/>
    </source>
</evidence>
<dbReference type="AlphaFoldDB" id="A0A9W6IUP5"/>